<proteinExistence type="predicted"/>
<comment type="caution">
    <text evidence="1">The sequence shown here is derived from an EMBL/GenBank/DDBJ whole genome shotgun (WGS) entry which is preliminary data.</text>
</comment>
<sequence length="71" mass="8001">MPRSLVAPGPQLAFTSAVIDLREDNRVLAEGFQSGLCRETLAASFSKDVWCQSENWSNHLLENLPRLPCWK</sequence>
<dbReference type="EMBL" id="BPLR01021277">
    <property type="protein sequence ID" value="GIX87949.1"/>
    <property type="molecule type" value="Genomic_DNA"/>
</dbReference>
<protein>
    <submittedName>
        <fullName evidence="1">Uncharacterized protein</fullName>
    </submittedName>
</protein>
<name>A0AAV4NU49_CAEEX</name>
<evidence type="ECO:0000313" key="1">
    <source>
        <dbReference type="EMBL" id="GIX87949.1"/>
    </source>
</evidence>
<reference evidence="1 2" key="1">
    <citation type="submission" date="2021-06" db="EMBL/GenBank/DDBJ databases">
        <title>Caerostris extrusa draft genome.</title>
        <authorList>
            <person name="Kono N."/>
            <person name="Arakawa K."/>
        </authorList>
    </citation>
    <scope>NUCLEOTIDE SEQUENCE [LARGE SCALE GENOMIC DNA]</scope>
</reference>
<organism evidence="1 2">
    <name type="scientific">Caerostris extrusa</name>
    <name type="common">Bark spider</name>
    <name type="synonym">Caerostris bankana</name>
    <dbReference type="NCBI Taxonomy" id="172846"/>
    <lineage>
        <taxon>Eukaryota</taxon>
        <taxon>Metazoa</taxon>
        <taxon>Ecdysozoa</taxon>
        <taxon>Arthropoda</taxon>
        <taxon>Chelicerata</taxon>
        <taxon>Arachnida</taxon>
        <taxon>Araneae</taxon>
        <taxon>Araneomorphae</taxon>
        <taxon>Entelegynae</taxon>
        <taxon>Araneoidea</taxon>
        <taxon>Araneidae</taxon>
        <taxon>Caerostris</taxon>
    </lineage>
</organism>
<dbReference type="AlphaFoldDB" id="A0AAV4NU49"/>
<accession>A0AAV4NU49</accession>
<dbReference type="Proteomes" id="UP001054945">
    <property type="component" value="Unassembled WGS sequence"/>
</dbReference>
<evidence type="ECO:0000313" key="2">
    <source>
        <dbReference type="Proteomes" id="UP001054945"/>
    </source>
</evidence>
<keyword evidence="2" id="KW-1185">Reference proteome</keyword>
<gene>
    <name evidence="1" type="ORF">CEXT_242841</name>
</gene>